<evidence type="ECO:0000313" key="3">
    <source>
        <dbReference type="Proteomes" id="UP000059680"/>
    </source>
</evidence>
<feature type="compositionally biased region" description="Basic and acidic residues" evidence="1">
    <location>
        <begin position="47"/>
        <end position="57"/>
    </location>
</feature>
<dbReference type="AlphaFoldDB" id="A0A0P0XKR9"/>
<gene>
    <name evidence="2" type="ordered locus">Os09g0261750</name>
    <name evidence="2" type="ORF">OSNPB_090261750</name>
</gene>
<dbReference type="InParanoid" id="A0A0P0XKR9"/>
<dbReference type="Proteomes" id="UP000059680">
    <property type="component" value="Chromosome 9"/>
</dbReference>
<dbReference type="EMBL" id="AP014965">
    <property type="protein sequence ID" value="BAT07116.1"/>
    <property type="molecule type" value="Genomic_DNA"/>
</dbReference>
<name>A0A0P0XKR9_ORYSJ</name>
<protein>
    <submittedName>
        <fullName evidence="2">Os09g0261750 protein</fullName>
    </submittedName>
</protein>
<evidence type="ECO:0000256" key="1">
    <source>
        <dbReference type="SAM" id="MobiDB-lite"/>
    </source>
</evidence>
<reference evidence="2 3" key="2">
    <citation type="journal article" date="2013" name="Plant Cell Physiol.">
        <title>Rice Annotation Project Database (RAP-DB): an integrative and interactive database for rice genomics.</title>
        <authorList>
            <person name="Sakai H."/>
            <person name="Lee S.S."/>
            <person name="Tanaka T."/>
            <person name="Numa H."/>
            <person name="Kim J."/>
            <person name="Kawahara Y."/>
            <person name="Wakimoto H."/>
            <person name="Yang C.C."/>
            <person name="Iwamoto M."/>
            <person name="Abe T."/>
            <person name="Yamada Y."/>
            <person name="Muto A."/>
            <person name="Inokuchi H."/>
            <person name="Ikemura T."/>
            <person name="Matsumoto T."/>
            <person name="Sasaki T."/>
            <person name="Itoh T."/>
        </authorList>
    </citation>
    <scope>NUCLEOTIDE SEQUENCE [LARGE SCALE GENOMIC DNA]</scope>
    <source>
        <strain evidence="3">cv. Nipponbare</strain>
    </source>
</reference>
<reference evidence="2 3" key="3">
    <citation type="journal article" date="2013" name="Rice">
        <title>Improvement of the Oryza sativa Nipponbare reference genome using next generation sequence and optical map data.</title>
        <authorList>
            <person name="Kawahara Y."/>
            <person name="de la Bastide M."/>
            <person name="Hamilton J.P."/>
            <person name="Kanamori H."/>
            <person name="McCombie W.R."/>
            <person name="Ouyang S."/>
            <person name="Schwartz D.C."/>
            <person name="Tanaka T."/>
            <person name="Wu J."/>
            <person name="Zhou S."/>
            <person name="Childs K.L."/>
            <person name="Davidson R.M."/>
            <person name="Lin H."/>
            <person name="Quesada-Ocampo L."/>
            <person name="Vaillancourt B."/>
            <person name="Sakai H."/>
            <person name="Lee S.S."/>
            <person name="Kim J."/>
            <person name="Numa H."/>
            <person name="Itoh T."/>
            <person name="Buell C.R."/>
            <person name="Matsumoto T."/>
        </authorList>
    </citation>
    <scope>NUCLEOTIDE SEQUENCE [LARGE SCALE GENOMIC DNA]</scope>
    <source>
        <strain evidence="3">cv. Nipponbare</strain>
    </source>
</reference>
<reference evidence="3" key="1">
    <citation type="journal article" date="2005" name="Nature">
        <title>The map-based sequence of the rice genome.</title>
        <authorList>
            <consortium name="International rice genome sequencing project (IRGSP)"/>
            <person name="Matsumoto T."/>
            <person name="Wu J."/>
            <person name="Kanamori H."/>
            <person name="Katayose Y."/>
            <person name="Fujisawa M."/>
            <person name="Namiki N."/>
            <person name="Mizuno H."/>
            <person name="Yamamoto K."/>
            <person name="Antonio B.A."/>
            <person name="Baba T."/>
            <person name="Sakata K."/>
            <person name="Nagamura Y."/>
            <person name="Aoki H."/>
            <person name="Arikawa K."/>
            <person name="Arita K."/>
            <person name="Bito T."/>
            <person name="Chiden Y."/>
            <person name="Fujitsuka N."/>
            <person name="Fukunaka R."/>
            <person name="Hamada M."/>
            <person name="Harada C."/>
            <person name="Hayashi A."/>
            <person name="Hijishita S."/>
            <person name="Honda M."/>
            <person name="Hosokawa S."/>
            <person name="Ichikawa Y."/>
            <person name="Idonuma A."/>
            <person name="Iijima M."/>
            <person name="Ikeda M."/>
            <person name="Ikeno M."/>
            <person name="Ito K."/>
            <person name="Ito S."/>
            <person name="Ito T."/>
            <person name="Ito Y."/>
            <person name="Ito Y."/>
            <person name="Iwabuchi A."/>
            <person name="Kamiya K."/>
            <person name="Karasawa W."/>
            <person name="Kurita K."/>
            <person name="Katagiri S."/>
            <person name="Kikuta A."/>
            <person name="Kobayashi H."/>
            <person name="Kobayashi N."/>
            <person name="Machita K."/>
            <person name="Maehara T."/>
            <person name="Masukawa M."/>
            <person name="Mizubayashi T."/>
            <person name="Mukai Y."/>
            <person name="Nagasaki H."/>
            <person name="Nagata Y."/>
            <person name="Naito S."/>
            <person name="Nakashima M."/>
            <person name="Nakama Y."/>
            <person name="Nakamichi Y."/>
            <person name="Nakamura M."/>
            <person name="Meguro A."/>
            <person name="Negishi M."/>
            <person name="Ohta I."/>
            <person name="Ohta T."/>
            <person name="Okamoto M."/>
            <person name="Ono N."/>
            <person name="Saji S."/>
            <person name="Sakaguchi M."/>
            <person name="Sakai K."/>
            <person name="Shibata M."/>
            <person name="Shimokawa T."/>
            <person name="Song J."/>
            <person name="Takazaki Y."/>
            <person name="Terasawa K."/>
            <person name="Tsugane M."/>
            <person name="Tsuji K."/>
            <person name="Ueda S."/>
            <person name="Waki K."/>
            <person name="Yamagata H."/>
            <person name="Yamamoto M."/>
            <person name="Yamamoto S."/>
            <person name="Yamane H."/>
            <person name="Yoshiki S."/>
            <person name="Yoshihara R."/>
            <person name="Yukawa K."/>
            <person name="Zhong H."/>
            <person name="Yano M."/>
            <person name="Yuan Q."/>
            <person name="Ouyang S."/>
            <person name="Liu J."/>
            <person name="Jones K.M."/>
            <person name="Gansberger K."/>
            <person name="Moffat K."/>
            <person name="Hill J."/>
            <person name="Bera J."/>
            <person name="Fadrosh D."/>
            <person name="Jin S."/>
            <person name="Johri S."/>
            <person name="Kim M."/>
            <person name="Overton L."/>
            <person name="Reardon M."/>
            <person name="Tsitrin T."/>
            <person name="Vuong H."/>
            <person name="Weaver B."/>
            <person name="Ciecko A."/>
            <person name="Tallon L."/>
            <person name="Jackson J."/>
            <person name="Pai G."/>
            <person name="Aken S.V."/>
            <person name="Utterback T."/>
            <person name="Reidmuller S."/>
            <person name="Feldblyum T."/>
            <person name="Hsiao J."/>
            <person name="Zismann V."/>
            <person name="Iobst S."/>
            <person name="de Vazeille A.R."/>
            <person name="Buell C.R."/>
            <person name="Ying K."/>
            <person name="Li Y."/>
            <person name="Lu T."/>
            <person name="Huang Y."/>
            <person name="Zhao Q."/>
            <person name="Feng Q."/>
            <person name="Zhang L."/>
            <person name="Zhu J."/>
            <person name="Weng Q."/>
            <person name="Mu J."/>
            <person name="Lu Y."/>
            <person name="Fan D."/>
            <person name="Liu Y."/>
            <person name="Guan J."/>
            <person name="Zhang Y."/>
            <person name="Yu S."/>
            <person name="Liu X."/>
            <person name="Zhang Y."/>
            <person name="Hong G."/>
            <person name="Han B."/>
            <person name="Choisne N."/>
            <person name="Demange N."/>
            <person name="Orjeda G."/>
            <person name="Samain S."/>
            <person name="Cattolico L."/>
            <person name="Pelletier E."/>
            <person name="Couloux A."/>
            <person name="Segurens B."/>
            <person name="Wincker P."/>
            <person name="D'Hont A."/>
            <person name="Scarpelli C."/>
            <person name="Weissenbach J."/>
            <person name="Salanoubat M."/>
            <person name="Quetier F."/>
            <person name="Yu Y."/>
            <person name="Kim H.R."/>
            <person name="Rambo T."/>
            <person name="Currie J."/>
            <person name="Collura K."/>
            <person name="Luo M."/>
            <person name="Yang T."/>
            <person name="Ammiraju J.S.S."/>
            <person name="Engler F."/>
            <person name="Soderlund C."/>
            <person name="Wing R.A."/>
            <person name="Palmer L.E."/>
            <person name="de la Bastide M."/>
            <person name="Spiegel L."/>
            <person name="Nascimento L."/>
            <person name="Zutavern T."/>
            <person name="O'Shaughnessy A."/>
            <person name="Dike S."/>
            <person name="Dedhia N."/>
            <person name="Preston R."/>
            <person name="Balija V."/>
            <person name="McCombie W.R."/>
            <person name="Chow T."/>
            <person name="Chen H."/>
            <person name="Chung M."/>
            <person name="Chen C."/>
            <person name="Shaw J."/>
            <person name="Wu H."/>
            <person name="Hsiao K."/>
            <person name="Chao Y."/>
            <person name="Chu M."/>
            <person name="Cheng C."/>
            <person name="Hour A."/>
            <person name="Lee P."/>
            <person name="Lin S."/>
            <person name="Lin Y."/>
            <person name="Liou J."/>
            <person name="Liu S."/>
            <person name="Hsing Y."/>
            <person name="Raghuvanshi S."/>
            <person name="Mohanty A."/>
            <person name="Bharti A.K."/>
            <person name="Gaur A."/>
            <person name="Gupta V."/>
            <person name="Kumar D."/>
            <person name="Ravi V."/>
            <person name="Vij S."/>
            <person name="Kapur A."/>
            <person name="Khurana P."/>
            <person name="Khurana P."/>
            <person name="Khurana J.P."/>
            <person name="Tyagi A.K."/>
            <person name="Gaikwad K."/>
            <person name="Singh A."/>
            <person name="Dalal V."/>
            <person name="Srivastava S."/>
            <person name="Dixit A."/>
            <person name="Pal A.K."/>
            <person name="Ghazi I.A."/>
            <person name="Yadav M."/>
            <person name="Pandit A."/>
            <person name="Bhargava A."/>
            <person name="Sureshbabu K."/>
            <person name="Batra K."/>
            <person name="Sharma T.R."/>
            <person name="Mohapatra T."/>
            <person name="Singh N.K."/>
            <person name="Messing J."/>
            <person name="Nelson A.B."/>
            <person name="Fuks G."/>
            <person name="Kavchok S."/>
            <person name="Keizer G."/>
            <person name="Linton E."/>
            <person name="Llaca V."/>
            <person name="Song R."/>
            <person name="Tanyolac B."/>
            <person name="Young S."/>
            <person name="Ho-Il K."/>
            <person name="Hahn J.H."/>
            <person name="Sangsakoo G."/>
            <person name="Vanavichit A."/>
            <person name="de Mattos Luiz.A.T."/>
            <person name="Zimmer P.D."/>
            <person name="Malone G."/>
            <person name="Dellagostin O."/>
            <person name="de Oliveira A.C."/>
            <person name="Bevan M."/>
            <person name="Bancroft I."/>
            <person name="Minx P."/>
            <person name="Cordum H."/>
            <person name="Wilson R."/>
            <person name="Cheng Z."/>
            <person name="Jin W."/>
            <person name="Jiang J."/>
            <person name="Leong S.A."/>
            <person name="Iwama H."/>
            <person name="Gojobori T."/>
            <person name="Itoh T."/>
            <person name="Niimura Y."/>
            <person name="Fujii Y."/>
            <person name="Habara T."/>
            <person name="Sakai H."/>
            <person name="Sato Y."/>
            <person name="Wilson G."/>
            <person name="Kumar K."/>
            <person name="McCouch S."/>
            <person name="Juretic N."/>
            <person name="Hoen D."/>
            <person name="Wright S."/>
            <person name="Bruskiewich R."/>
            <person name="Bureau T."/>
            <person name="Miyao A."/>
            <person name="Hirochika H."/>
            <person name="Nishikawa T."/>
            <person name="Kadowaki K."/>
            <person name="Sugiura M."/>
            <person name="Burr B."/>
            <person name="Sasaki T."/>
        </authorList>
    </citation>
    <scope>NUCLEOTIDE SEQUENCE [LARGE SCALE GENOMIC DNA]</scope>
    <source>
        <strain evidence="3">cv. Nipponbare</strain>
    </source>
</reference>
<feature type="region of interest" description="Disordered" evidence="1">
    <location>
        <begin position="28"/>
        <end position="63"/>
    </location>
</feature>
<keyword evidence="3" id="KW-1185">Reference proteome</keyword>
<dbReference type="PaxDb" id="39947-A0A0P0XKR9"/>
<organism evidence="2 3">
    <name type="scientific">Oryza sativa subsp. japonica</name>
    <name type="common">Rice</name>
    <dbReference type="NCBI Taxonomy" id="39947"/>
    <lineage>
        <taxon>Eukaryota</taxon>
        <taxon>Viridiplantae</taxon>
        <taxon>Streptophyta</taxon>
        <taxon>Embryophyta</taxon>
        <taxon>Tracheophyta</taxon>
        <taxon>Spermatophyta</taxon>
        <taxon>Magnoliopsida</taxon>
        <taxon>Liliopsida</taxon>
        <taxon>Poales</taxon>
        <taxon>Poaceae</taxon>
        <taxon>BOP clade</taxon>
        <taxon>Oryzoideae</taxon>
        <taxon>Oryzeae</taxon>
        <taxon>Oryzinae</taxon>
        <taxon>Oryza</taxon>
        <taxon>Oryza sativa</taxon>
    </lineage>
</organism>
<evidence type="ECO:0000313" key="2">
    <source>
        <dbReference type="EMBL" id="BAT07116.1"/>
    </source>
</evidence>
<accession>A0A0P0XKR9</accession>
<proteinExistence type="predicted"/>
<sequence>MMQQAELHALWQCQVEVVVQHRRREPCVHLPPRGNQDEAPSSPTLEAEGRQRPGAERRRNHQLVRPRIRRVFLHGRLVPP</sequence>